<keyword evidence="6 7" id="KW-0687">Ribonucleoprotein</keyword>
<protein>
    <recommendedName>
        <fullName evidence="7">Signal recognition particle subunit SRP14</fullName>
    </recommendedName>
    <alternativeName>
        <fullName evidence="7">Signal recognition particle 14 kDa protein</fullName>
    </alternativeName>
</protein>
<evidence type="ECO:0000313" key="9">
    <source>
        <dbReference type="EMBL" id="KXT02107.1"/>
    </source>
</evidence>
<dbReference type="PANTHER" id="PTHR12013">
    <property type="entry name" value="SIGNAL RECOGNITION PARTICLE 14 KD PROTEIN"/>
    <property type="match status" value="1"/>
</dbReference>
<dbReference type="EMBL" id="LFZN01000046">
    <property type="protein sequence ID" value="KXT02107.1"/>
    <property type="molecule type" value="Genomic_DNA"/>
</dbReference>
<dbReference type="InterPro" id="IPR003210">
    <property type="entry name" value="Signal_recog_particle_SRP14"/>
</dbReference>
<evidence type="ECO:0000256" key="2">
    <source>
        <dbReference type="ARBA" id="ARBA00010349"/>
    </source>
</evidence>
<comment type="caution">
    <text evidence="9">The sequence shown here is derived from an EMBL/GenBank/DDBJ whole genome shotgun (WGS) entry which is preliminary data.</text>
</comment>
<dbReference type="SUPFAM" id="SSF54762">
    <property type="entry name" value="Signal recognition particle alu RNA binding heterodimer, SRP9/14"/>
    <property type="match status" value="1"/>
</dbReference>
<evidence type="ECO:0000256" key="3">
    <source>
        <dbReference type="ARBA" id="ARBA00022490"/>
    </source>
</evidence>
<dbReference type="Gene3D" id="3.30.720.10">
    <property type="entry name" value="Signal recognition particle alu RNA binding heterodimer, srp9/1"/>
    <property type="match status" value="1"/>
</dbReference>
<dbReference type="GO" id="GO:0030942">
    <property type="term" value="F:endoplasmic reticulum signal peptide binding"/>
    <property type="evidence" value="ECO:0007669"/>
    <property type="project" value="UniProtKB-UniRule"/>
</dbReference>
<comment type="similarity">
    <text evidence="2 7">Belongs to the SRP14 family.</text>
</comment>
<sequence>MVSLPYSAVCDLIQQLFRELWAWKAAHRGMSRSLSPREHEEIAANEILVEILAIGVTCGERNRTQFQRHTTTAIFCNDIAHTAEMPKEHLSNDEFFAQLTSLIEKTQQKGHGSVFLTQKRLTFDTSASSPPPGQKVADDPLWDLHPPNPLPIIVRATDGKSQSRDRVKNKDKIKLSTIVQPEELDSFFARYAEVCKAGMQSLKKRDRKKAKSKKKGKKAGAEDKK</sequence>
<gene>
    <name evidence="9" type="ORF">AC578_6665</name>
</gene>
<keyword evidence="3 7" id="KW-0963">Cytoplasm</keyword>
<evidence type="ECO:0000256" key="1">
    <source>
        <dbReference type="ARBA" id="ARBA00004496"/>
    </source>
</evidence>
<comment type="subcellular location">
    <subcellularLocation>
        <location evidence="1 7">Cytoplasm</location>
    </subcellularLocation>
</comment>
<evidence type="ECO:0000256" key="6">
    <source>
        <dbReference type="ARBA" id="ARBA00023274"/>
    </source>
</evidence>
<evidence type="ECO:0000256" key="7">
    <source>
        <dbReference type="RuleBase" id="RU368100"/>
    </source>
</evidence>
<feature type="compositionally biased region" description="Basic residues" evidence="8">
    <location>
        <begin position="202"/>
        <end position="218"/>
    </location>
</feature>
<reference evidence="9 10" key="1">
    <citation type="submission" date="2015-07" db="EMBL/GenBank/DDBJ databases">
        <title>Comparative genomics of the Sigatoka disease complex on banana suggests a link between parallel evolutionary changes in Pseudocercospora fijiensis and Pseudocercospora eumusae and increased virulence on the banana host.</title>
        <authorList>
            <person name="Chang T.-C."/>
            <person name="Salvucci A."/>
            <person name="Crous P.W."/>
            <person name="Stergiopoulos I."/>
        </authorList>
    </citation>
    <scope>NUCLEOTIDE SEQUENCE [LARGE SCALE GENOMIC DNA]</scope>
    <source>
        <strain evidence="9 10">CBS 114824</strain>
    </source>
</reference>
<dbReference type="InterPro" id="IPR009018">
    <property type="entry name" value="Signal_recog_particle_SRP9/14"/>
</dbReference>
<proteinExistence type="inferred from homology"/>
<dbReference type="STRING" id="321146.A0A139HI83"/>
<comment type="function">
    <text evidence="7">Component of the signal recognition particle (SRP) complex, a ribonucleoprotein complex that mediates the cotranslational targeting of secretory and membrane proteins to the endoplasmic reticulum (ER).</text>
</comment>
<keyword evidence="10" id="KW-1185">Reference proteome</keyword>
<dbReference type="GO" id="GO:0008312">
    <property type="term" value="F:7S RNA binding"/>
    <property type="evidence" value="ECO:0007669"/>
    <property type="project" value="UniProtKB-UniRule"/>
</dbReference>
<dbReference type="GO" id="GO:0005786">
    <property type="term" value="C:signal recognition particle, endoplasmic reticulum targeting"/>
    <property type="evidence" value="ECO:0007669"/>
    <property type="project" value="UniProtKB-UniRule"/>
</dbReference>
<comment type="subunit">
    <text evidence="7">Component of a fungal signal recognition particle (SRP) complex that consists of a 7SL RNA molecule (scR1) and at least six protein subunits: SRP72, SRP68, SRP54, SEC65, SRP21 and SRP14.</text>
</comment>
<accession>A0A139HI83</accession>
<name>A0A139HI83_9PEZI</name>
<evidence type="ECO:0000313" key="10">
    <source>
        <dbReference type="Proteomes" id="UP000070133"/>
    </source>
</evidence>
<keyword evidence="5 7" id="KW-0733">Signal recognition particle</keyword>
<dbReference type="Proteomes" id="UP000070133">
    <property type="component" value="Unassembled WGS sequence"/>
</dbReference>
<dbReference type="GO" id="GO:0006614">
    <property type="term" value="P:SRP-dependent cotranslational protein targeting to membrane"/>
    <property type="evidence" value="ECO:0007669"/>
    <property type="project" value="UniProtKB-UniRule"/>
</dbReference>
<evidence type="ECO:0000256" key="8">
    <source>
        <dbReference type="SAM" id="MobiDB-lite"/>
    </source>
</evidence>
<organism evidence="9 10">
    <name type="scientific">Pseudocercospora eumusae</name>
    <dbReference type="NCBI Taxonomy" id="321146"/>
    <lineage>
        <taxon>Eukaryota</taxon>
        <taxon>Fungi</taxon>
        <taxon>Dikarya</taxon>
        <taxon>Ascomycota</taxon>
        <taxon>Pezizomycotina</taxon>
        <taxon>Dothideomycetes</taxon>
        <taxon>Dothideomycetidae</taxon>
        <taxon>Mycosphaerellales</taxon>
        <taxon>Mycosphaerellaceae</taxon>
        <taxon>Pseudocercospora</taxon>
    </lineage>
</organism>
<dbReference type="AlphaFoldDB" id="A0A139HI83"/>
<keyword evidence="4 7" id="KW-0694">RNA-binding</keyword>
<feature type="region of interest" description="Disordered" evidence="8">
    <location>
        <begin position="123"/>
        <end position="142"/>
    </location>
</feature>
<evidence type="ECO:0000256" key="4">
    <source>
        <dbReference type="ARBA" id="ARBA00022884"/>
    </source>
</evidence>
<dbReference type="Pfam" id="PF02290">
    <property type="entry name" value="SRP14"/>
    <property type="match status" value="1"/>
</dbReference>
<feature type="region of interest" description="Disordered" evidence="8">
    <location>
        <begin position="199"/>
        <end position="225"/>
    </location>
</feature>
<dbReference type="EMBL" id="LFZN01000046">
    <property type="protein sequence ID" value="KXT02106.1"/>
    <property type="molecule type" value="Genomic_DNA"/>
</dbReference>
<evidence type="ECO:0000256" key="5">
    <source>
        <dbReference type="ARBA" id="ARBA00023135"/>
    </source>
</evidence>